<dbReference type="EMBL" id="JBFASG010000015">
    <property type="protein sequence ID" value="MEV4924509.1"/>
    <property type="molecule type" value="Genomic_DNA"/>
</dbReference>
<comment type="caution">
    <text evidence="1">The sequence shown here is derived from an EMBL/GenBank/DDBJ whole genome shotgun (WGS) entry which is preliminary data.</text>
</comment>
<name>A0ABV3IW69_9ACTN</name>
<keyword evidence="2" id="KW-1185">Reference proteome</keyword>
<evidence type="ECO:0000313" key="2">
    <source>
        <dbReference type="Proteomes" id="UP001552479"/>
    </source>
</evidence>
<sequence>MGTLYSYFGSIRPLIELARWPHTLNRHVLVSQQTAGTTGAVSTYFLERQRCVGRSAACSRQAASADH</sequence>
<dbReference type="Proteomes" id="UP001552479">
    <property type="component" value="Unassembled WGS sequence"/>
</dbReference>
<dbReference type="RefSeq" id="WP_366088502.1">
    <property type="nucleotide sequence ID" value="NZ_JBFASG010000015.1"/>
</dbReference>
<accession>A0ABV3IW69</accession>
<evidence type="ECO:0000313" key="1">
    <source>
        <dbReference type="EMBL" id="MEV4924509.1"/>
    </source>
</evidence>
<reference evidence="1 2" key="1">
    <citation type="submission" date="2024-06" db="EMBL/GenBank/DDBJ databases">
        <title>The Natural Products Discovery Center: Release of the First 8490 Sequenced Strains for Exploring Actinobacteria Biosynthetic Diversity.</title>
        <authorList>
            <person name="Kalkreuter E."/>
            <person name="Kautsar S.A."/>
            <person name="Yang D."/>
            <person name="Bader C.D."/>
            <person name="Teijaro C.N."/>
            <person name="Fluegel L."/>
            <person name="Davis C.M."/>
            <person name="Simpson J.R."/>
            <person name="Lauterbach L."/>
            <person name="Steele A.D."/>
            <person name="Gui C."/>
            <person name="Meng S."/>
            <person name="Li G."/>
            <person name="Viehrig K."/>
            <person name="Ye F."/>
            <person name="Su P."/>
            <person name="Kiefer A.F."/>
            <person name="Nichols A."/>
            <person name="Cepeda A.J."/>
            <person name="Yan W."/>
            <person name="Fan B."/>
            <person name="Jiang Y."/>
            <person name="Adhikari A."/>
            <person name="Zheng C.-J."/>
            <person name="Schuster L."/>
            <person name="Cowan T.M."/>
            <person name="Smanski M.J."/>
            <person name="Chevrette M.G."/>
            <person name="De Carvalho L.P.S."/>
            <person name="Shen B."/>
        </authorList>
    </citation>
    <scope>NUCLEOTIDE SEQUENCE [LARGE SCALE GENOMIC DNA]</scope>
    <source>
        <strain evidence="1 2">NPDC053791</strain>
    </source>
</reference>
<organism evidence="1 2">
    <name type="scientific">Streptomyces roseoverticillatus</name>
    <dbReference type="NCBI Taxonomy" id="66429"/>
    <lineage>
        <taxon>Bacteria</taxon>
        <taxon>Bacillati</taxon>
        <taxon>Actinomycetota</taxon>
        <taxon>Actinomycetes</taxon>
        <taxon>Kitasatosporales</taxon>
        <taxon>Streptomycetaceae</taxon>
        <taxon>Streptomyces</taxon>
    </lineage>
</organism>
<gene>
    <name evidence="1" type="ORF">AB0L03_16955</name>
</gene>
<proteinExistence type="predicted"/>
<protein>
    <submittedName>
        <fullName evidence="1">Uncharacterized protein</fullName>
    </submittedName>
</protein>